<proteinExistence type="predicted"/>
<keyword evidence="5" id="KW-0067">ATP-binding</keyword>
<dbReference type="PANTHER" id="PTHR24351">
    <property type="entry name" value="RIBOSOMAL PROTEIN S6 KINASE"/>
    <property type="match status" value="1"/>
</dbReference>
<evidence type="ECO:0000256" key="4">
    <source>
        <dbReference type="ARBA" id="ARBA00022777"/>
    </source>
</evidence>
<dbReference type="PROSITE" id="PS51285">
    <property type="entry name" value="AGC_KINASE_CTER"/>
    <property type="match status" value="1"/>
</dbReference>
<dbReference type="EMBL" id="CAUEEQ010004136">
    <property type="protein sequence ID" value="CAJ0926731.1"/>
    <property type="molecule type" value="Genomic_DNA"/>
</dbReference>
<accession>A0ABN9KWJ4</accession>
<evidence type="ECO:0000259" key="6">
    <source>
        <dbReference type="PROSITE" id="PS51285"/>
    </source>
</evidence>
<comment type="caution">
    <text evidence="7">The sequence shown here is derived from an EMBL/GenBank/DDBJ whole genome shotgun (WGS) entry which is preliminary data.</text>
</comment>
<feature type="domain" description="AGC-kinase C-terminal" evidence="6">
    <location>
        <begin position="50"/>
        <end position="102"/>
    </location>
</feature>
<dbReference type="Gene3D" id="1.10.510.10">
    <property type="entry name" value="Transferase(Phosphotransferase) domain 1"/>
    <property type="match status" value="1"/>
</dbReference>
<dbReference type="InterPro" id="IPR000961">
    <property type="entry name" value="AGC-kinase_C"/>
</dbReference>
<evidence type="ECO:0000256" key="2">
    <source>
        <dbReference type="ARBA" id="ARBA00022679"/>
    </source>
</evidence>
<dbReference type="InterPro" id="IPR011009">
    <property type="entry name" value="Kinase-like_dom_sf"/>
</dbReference>
<gene>
    <name evidence="7" type="ORF">RIMI_LOCUS2859049</name>
</gene>
<keyword evidence="4" id="KW-0418">Kinase</keyword>
<keyword evidence="1" id="KW-0723">Serine/threonine-protein kinase</keyword>
<keyword evidence="3" id="KW-0547">Nucleotide-binding</keyword>
<name>A0ABN9KWJ4_9NEOB</name>
<evidence type="ECO:0000313" key="8">
    <source>
        <dbReference type="Proteomes" id="UP001176940"/>
    </source>
</evidence>
<evidence type="ECO:0000256" key="3">
    <source>
        <dbReference type="ARBA" id="ARBA00022741"/>
    </source>
</evidence>
<evidence type="ECO:0000256" key="5">
    <source>
        <dbReference type="ARBA" id="ARBA00022840"/>
    </source>
</evidence>
<reference evidence="7" key="1">
    <citation type="submission" date="2023-07" db="EMBL/GenBank/DDBJ databases">
        <authorList>
            <person name="Stuckert A."/>
        </authorList>
    </citation>
    <scope>NUCLEOTIDE SEQUENCE</scope>
</reference>
<sequence>MAYRASTKGEPEIPSWLDADVQDLIKKLLCLNPQKRLGVSGNIREHPFFTTIGWEDLEERRAQPPFIPFRPALENHLMHWPEEKKALNPMAGFNYVSPSWDR</sequence>
<keyword evidence="2" id="KW-0808">Transferase</keyword>
<keyword evidence="8" id="KW-1185">Reference proteome</keyword>
<dbReference type="SUPFAM" id="SSF56112">
    <property type="entry name" value="Protein kinase-like (PK-like)"/>
    <property type="match status" value="1"/>
</dbReference>
<protein>
    <recommendedName>
        <fullName evidence="6">AGC-kinase C-terminal domain-containing protein</fullName>
    </recommendedName>
</protein>
<evidence type="ECO:0000313" key="7">
    <source>
        <dbReference type="EMBL" id="CAJ0926731.1"/>
    </source>
</evidence>
<evidence type="ECO:0000256" key="1">
    <source>
        <dbReference type="ARBA" id="ARBA00022527"/>
    </source>
</evidence>
<organism evidence="7 8">
    <name type="scientific">Ranitomeya imitator</name>
    <name type="common">mimic poison frog</name>
    <dbReference type="NCBI Taxonomy" id="111125"/>
    <lineage>
        <taxon>Eukaryota</taxon>
        <taxon>Metazoa</taxon>
        <taxon>Chordata</taxon>
        <taxon>Craniata</taxon>
        <taxon>Vertebrata</taxon>
        <taxon>Euteleostomi</taxon>
        <taxon>Amphibia</taxon>
        <taxon>Batrachia</taxon>
        <taxon>Anura</taxon>
        <taxon>Neobatrachia</taxon>
        <taxon>Hyloidea</taxon>
        <taxon>Dendrobatidae</taxon>
        <taxon>Dendrobatinae</taxon>
        <taxon>Ranitomeya</taxon>
    </lineage>
</organism>
<dbReference type="Proteomes" id="UP001176940">
    <property type="component" value="Unassembled WGS sequence"/>
</dbReference>